<comment type="caution">
    <text evidence="5">The sequence shown here is derived from an EMBL/GenBank/DDBJ whole genome shotgun (WGS) entry which is preliminary data.</text>
</comment>
<gene>
    <name evidence="5" type="ORF">A1O1_01418</name>
</gene>
<dbReference type="RefSeq" id="XP_007720521.1">
    <property type="nucleotide sequence ID" value="XM_007722331.1"/>
</dbReference>
<dbReference type="STRING" id="1182541.W9YTQ5"/>
<comment type="cofactor">
    <cofactor evidence="1">
        <name>FAD</name>
        <dbReference type="ChEBI" id="CHEBI:57692"/>
    </cofactor>
</comment>
<dbReference type="Proteomes" id="UP000019484">
    <property type="component" value="Unassembled WGS sequence"/>
</dbReference>
<dbReference type="OrthoDB" id="2015447at2759"/>
<keyword evidence="4" id="KW-0560">Oxidoreductase</keyword>
<dbReference type="eggNOG" id="KOG3923">
    <property type="taxonomic scope" value="Eukaryota"/>
</dbReference>
<dbReference type="GO" id="GO:0019478">
    <property type="term" value="P:D-amino acid catabolic process"/>
    <property type="evidence" value="ECO:0007669"/>
    <property type="project" value="TreeGrafter"/>
</dbReference>
<sequence length="106" mass="11895">MTKIPDDKLPAGAQFGYDLSTFMVNVQAYLLWLQVQVWKAGIDVRREYYDDIRELFEDFPSTMAIFNCTGLGSYSLKGVEDHAVYPTRVGMSLSLLSVPGWPSHAG</sequence>
<evidence type="ECO:0000256" key="2">
    <source>
        <dbReference type="ARBA" id="ARBA00022630"/>
    </source>
</evidence>
<evidence type="ECO:0000313" key="6">
    <source>
        <dbReference type="Proteomes" id="UP000019484"/>
    </source>
</evidence>
<dbReference type="PANTHER" id="PTHR11530">
    <property type="entry name" value="D-AMINO ACID OXIDASE"/>
    <property type="match status" value="1"/>
</dbReference>
<dbReference type="EMBL" id="AMWN01000001">
    <property type="protein sequence ID" value="EXJ96292.1"/>
    <property type="molecule type" value="Genomic_DNA"/>
</dbReference>
<dbReference type="GO" id="GO:0071949">
    <property type="term" value="F:FAD binding"/>
    <property type="evidence" value="ECO:0007669"/>
    <property type="project" value="InterPro"/>
</dbReference>
<reference evidence="5 6" key="1">
    <citation type="submission" date="2013-03" db="EMBL/GenBank/DDBJ databases">
        <title>The Genome Sequence of Capronia coronata CBS 617.96.</title>
        <authorList>
            <consortium name="The Broad Institute Genomics Platform"/>
            <person name="Cuomo C."/>
            <person name="de Hoog S."/>
            <person name="Gorbushina A."/>
            <person name="Walker B."/>
            <person name="Young S.K."/>
            <person name="Zeng Q."/>
            <person name="Gargeya S."/>
            <person name="Fitzgerald M."/>
            <person name="Haas B."/>
            <person name="Abouelleil A."/>
            <person name="Allen A.W."/>
            <person name="Alvarado L."/>
            <person name="Arachchi H.M."/>
            <person name="Berlin A.M."/>
            <person name="Chapman S.B."/>
            <person name="Gainer-Dewar J."/>
            <person name="Goldberg J."/>
            <person name="Griggs A."/>
            <person name="Gujja S."/>
            <person name="Hansen M."/>
            <person name="Howarth C."/>
            <person name="Imamovic A."/>
            <person name="Ireland A."/>
            <person name="Larimer J."/>
            <person name="McCowan C."/>
            <person name="Murphy C."/>
            <person name="Pearson M."/>
            <person name="Poon T.W."/>
            <person name="Priest M."/>
            <person name="Roberts A."/>
            <person name="Saif S."/>
            <person name="Shea T."/>
            <person name="Sisk P."/>
            <person name="Sykes S."/>
            <person name="Wortman J."/>
            <person name="Nusbaum C."/>
            <person name="Birren B."/>
        </authorList>
    </citation>
    <scope>NUCLEOTIDE SEQUENCE [LARGE SCALE GENOMIC DNA]</scope>
    <source>
        <strain evidence="5 6">CBS 617.96</strain>
    </source>
</reference>
<keyword evidence="2" id="KW-0285">Flavoprotein</keyword>
<name>W9YTQ5_9EURO</name>
<dbReference type="GeneID" id="19156320"/>
<dbReference type="InterPro" id="IPR023209">
    <property type="entry name" value="DAO"/>
</dbReference>
<evidence type="ECO:0000313" key="5">
    <source>
        <dbReference type="EMBL" id="EXJ96292.1"/>
    </source>
</evidence>
<evidence type="ECO:0000256" key="1">
    <source>
        <dbReference type="ARBA" id="ARBA00001974"/>
    </source>
</evidence>
<evidence type="ECO:0000256" key="4">
    <source>
        <dbReference type="ARBA" id="ARBA00023002"/>
    </source>
</evidence>
<keyword evidence="3" id="KW-0274">FAD</keyword>
<evidence type="ECO:0000256" key="3">
    <source>
        <dbReference type="ARBA" id="ARBA00022827"/>
    </source>
</evidence>
<keyword evidence="6" id="KW-1185">Reference proteome</keyword>
<dbReference type="HOGENOM" id="CLU_2222939_0_0_1"/>
<protein>
    <submittedName>
        <fullName evidence="5">Uncharacterized protein</fullName>
    </submittedName>
</protein>
<proteinExistence type="predicted"/>
<accession>W9YTQ5</accession>
<dbReference type="GO" id="GO:0003884">
    <property type="term" value="F:D-amino-acid oxidase activity"/>
    <property type="evidence" value="ECO:0007669"/>
    <property type="project" value="InterPro"/>
</dbReference>
<organism evidence="5 6">
    <name type="scientific">Capronia coronata CBS 617.96</name>
    <dbReference type="NCBI Taxonomy" id="1182541"/>
    <lineage>
        <taxon>Eukaryota</taxon>
        <taxon>Fungi</taxon>
        <taxon>Dikarya</taxon>
        <taxon>Ascomycota</taxon>
        <taxon>Pezizomycotina</taxon>
        <taxon>Eurotiomycetes</taxon>
        <taxon>Chaetothyriomycetidae</taxon>
        <taxon>Chaetothyriales</taxon>
        <taxon>Herpotrichiellaceae</taxon>
        <taxon>Capronia</taxon>
    </lineage>
</organism>
<dbReference type="GO" id="GO:0005737">
    <property type="term" value="C:cytoplasm"/>
    <property type="evidence" value="ECO:0007669"/>
    <property type="project" value="TreeGrafter"/>
</dbReference>
<dbReference type="Gene3D" id="3.40.50.720">
    <property type="entry name" value="NAD(P)-binding Rossmann-like Domain"/>
    <property type="match status" value="1"/>
</dbReference>
<dbReference type="AlphaFoldDB" id="W9YTQ5"/>
<dbReference type="PANTHER" id="PTHR11530:SF16">
    <property type="entry name" value="D-AMINO ACID OXIDASE (AFU_ORTHOLOGUE AFUA_5G11290)"/>
    <property type="match status" value="1"/>
</dbReference>